<evidence type="ECO:0000313" key="2">
    <source>
        <dbReference type="EMBL" id="CAK0903311.1"/>
    </source>
</evidence>
<evidence type="ECO:0000256" key="1">
    <source>
        <dbReference type="SAM" id="MobiDB-lite"/>
    </source>
</evidence>
<feature type="non-terminal residue" evidence="2">
    <location>
        <position position="1"/>
    </location>
</feature>
<dbReference type="Proteomes" id="UP001189429">
    <property type="component" value="Unassembled WGS sequence"/>
</dbReference>
<gene>
    <name evidence="2" type="ORF">PCOR1329_LOCUS79660</name>
</gene>
<name>A0ABN9XTN2_9DINO</name>
<feature type="region of interest" description="Disordered" evidence="1">
    <location>
        <begin position="92"/>
        <end position="125"/>
    </location>
</feature>
<organism evidence="2 3">
    <name type="scientific">Prorocentrum cordatum</name>
    <dbReference type="NCBI Taxonomy" id="2364126"/>
    <lineage>
        <taxon>Eukaryota</taxon>
        <taxon>Sar</taxon>
        <taxon>Alveolata</taxon>
        <taxon>Dinophyceae</taxon>
        <taxon>Prorocentrales</taxon>
        <taxon>Prorocentraceae</taxon>
        <taxon>Prorocentrum</taxon>
    </lineage>
</organism>
<proteinExistence type="predicted"/>
<evidence type="ECO:0000313" key="3">
    <source>
        <dbReference type="Proteomes" id="UP001189429"/>
    </source>
</evidence>
<sequence length="125" mass="13809">RMWLPQHHASSAAQRGGPKAATGLWKLLGKDREDLSPAEEKAVSSLSVLHRRLPVESGRVNTKSEAGFNACAAFLDKVASVAALMRLETVPPRRWPLASHPSRPAPRRGPLRPPEWRLDLPNLRT</sequence>
<keyword evidence="3" id="KW-1185">Reference proteome</keyword>
<feature type="non-terminal residue" evidence="2">
    <location>
        <position position="125"/>
    </location>
</feature>
<reference evidence="2" key="1">
    <citation type="submission" date="2023-10" db="EMBL/GenBank/DDBJ databases">
        <authorList>
            <person name="Chen Y."/>
            <person name="Shah S."/>
            <person name="Dougan E. K."/>
            <person name="Thang M."/>
            <person name="Chan C."/>
        </authorList>
    </citation>
    <scope>NUCLEOTIDE SEQUENCE [LARGE SCALE GENOMIC DNA]</scope>
</reference>
<comment type="caution">
    <text evidence="2">The sequence shown here is derived from an EMBL/GenBank/DDBJ whole genome shotgun (WGS) entry which is preliminary data.</text>
</comment>
<dbReference type="EMBL" id="CAUYUJ010021203">
    <property type="protein sequence ID" value="CAK0903311.1"/>
    <property type="molecule type" value="Genomic_DNA"/>
</dbReference>
<accession>A0ABN9XTN2</accession>
<feature type="region of interest" description="Disordered" evidence="1">
    <location>
        <begin position="1"/>
        <end position="20"/>
    </location>
</feature>
<protein>
    <submittedName>
        <fullName evidence="2">Uncharacterized protein</fullName>
    </submittedName>
</protein>